<dbReference type="CDD" id="cd03241">
    <property type="entry name" value="ABC_RecN"/>
    <property type="match status" value="2"/>
</dbReference>
<dbReference type="SUPFAM" id="SSF52540">
    <property type="entry name" value="P-loop containing nucleoside triphosphate hydrolases"/>
    <property type="match status" value="2"/>
</dbReference>
<dbReference type="PIRSF" id="PIRSF003128">
    <property type="entry name" value="RecN"/>
    <property type="match status" value="1"/>
</dbReference>
<comment type="function">
    <text evidence="1 9">May be involved in recombinational repair of damaged DNA.</text>
</comment>
<evidence type="ECO:0000313" key="12">
    <source>
        <dbReference type="EMBL" id="BBJ31187.1"/>
    </source>
</evidence>
<keyword evidence="5 9" id="KW-0227">DNA damage</keyword>
<protein>
    <recommendedName>
        <fullName evidence="3 9">DNA repair protein RecN</fullName>
    </recommendedName>
    <alternativeName>
        <fullName evidence="8 9">Recombination protein N</fullName>
    </alternativeName>
</protein>
<name>A0A510GFX7_9RICK</name>
<dbReference type="GO" id="GO:0005524">
    <property type="term" value="F:ATP binding"/>
    <property type="evidence" value="ECO:0007669"/>
    <property type="project" value="UniProtKB-KW"/>
</dbReference>
<dbReference type="GO" id="GO:0006281">
    <property type="term" value="P:DNA repair"/>
    <property type="evidence" value="ECO:0007669"/>
    <property type="project" value="UniProtKB-KW"/>
</dbReference>
<dbReference type="Pfam" id="PF02463">
    <property type="entry name" value="SMC_N"/>
    <property type="match status" value="1"/>
</dbReference>
<dbReference type="NCBIfam" id="TIGR00634">
    <property type="entry name" value="recN"/>
    <property type="match status" value="1"/>
</dbReference>
<dbReference type="GO" id="GO:0009432">
    <property type="term" value="P:SOS response"/>
    <property type="evidence" value="ECO:0007669"/>
    <property type="project" value="TreeGrafter"/>
</dbReference>
<dbReference type="InterPro" id="IPR003395">
    <property type="entry name" value="RecF/RecN/SMC_N"/>
</dbReference>
<evidence type="ECO:0000256" key="1">
    <source>
        <dbReference type="ARBA" id="ARBA00003618"/>
    </source>
</evidence>
<dbReference type="Proteomes" id="UP000321183">
    <property type="component" value="Chromosome"/>
</dbReference>
<dbReference type="InterPro" id="IPR004604">
    <property type="entry name" value="DNA_recomb/repair_RecN"/>
</dbReference>
<evidence type="ECO:0000256" key="7">
    <source>
        <dbReference type="ARBA" id="ARBA00023204"/>
    </source>
</evidence>
<evidence type="ECO:0000259" key="11">
    <source>
        <dbReference type="Pfam" id="PF02463"/>
    </source>
</evidence>
<dbReference type="PANTHER" id="PTHR11059">
    <property type="entry name" value="DNA REPAIR PROTEIN RECN"/>
    <property type="match status" value="1"/>
</dbReference>
<evidence type="ECO:0000256" key="6">
    <source>
        <dbReference type="ARBA" id="ARBA00022840"/>
    </source>
</evidence>
<dbReference type="GO" id="GO:0006310">
    <property type="term" value="P:DNA recombination"/>
    <property type="evidence" value="ECO:0007669"/>
    <property type="project" value="InterPro"/>
</dbReference>
<feature type="domain" description="RecF/RecN/SMC N-terminal" evidence="11">
    <location>
        <begin position="7"/>
        <end position="502"/>
    </location>
</feature>
<keyword evidence="13" id="KW-1185">Reference proteome</keyword>
<dbReference type="InterPro" id="IPR027417">
    <property type="entry name" value="P-loop_NTPase"/>
</dbReference>
<reference evidence="12 13" key="1">
    <citation type="submission" date="2019-04" db="EMBL/GenBank/DDBJ databases">
        <title>Draft genome sequence of Rickettsia asiatica Maytaro1284.</title>
        <authorList>
            <person name="Thu M."/>
            <person name="Qiu Y."/>
            <person name="Nakao R."/>
        </authorList>
    </citation>
    <scope>NUCLEOTIDE SEQUENCE [LARGE SCALE GENOMIC DNA]</scope>
    <source>
        <strain evidence="12 13">Maytaro1284</strain>
    </source>
</reference>
<comment type="similarity">
    <text evidence="2 9">Belongs to the RecN family.</text>
</comment>
<evidence type="ECO:0000256" key="10">
    <source>
        <dbReference type="SAM" id="Coils"/>
    </source>
</evidence>
<evidence type="ECO:0000313" key="13">
    <source>
        <dbReference type="Proteomes" id="UP000321183"/>
    </source>
</evidence>
<dbReference type="EMBL" id="AP019563">
    <property type="protein sequence ID" value="BBJ31187.1"/>
    <property type="molecule type" value="Genomic_DNA"/>
</dbReference>
<keyword evidence="6" id="KW-0067">ATP-binding</keyword>
<dbReference type="Gene3D" id="3.40.50.300">
    <property type="entry name" value="P-loop containing nucleotide triphosphate hydrolases"/>
    <property type="match status" value="2"/>
</dbReference>
<evidence type="ECO:0000256" key="3">
    <source>
        <dbReference type="ARBA" id="ARBA00021315"/>
    </source>
</evidence>
<evidence type="ECO:0000256" key="2">
    <source>
        <dbReference type="ARBA" id="ARBA00009441"/>
    </source>
</evidence>
<dbReference type="PANTHER" id="PTHR11059:SF0">
    <property type="entry name" value="DNA REPAIR PROTEIN RECN"/>
    <property type="match status" value="1"/>
</dbReference>
<evidence type="ECO:0000256" key="5">
    <source>
        <dbReference type="ARBA" id="ARBA00022763"/>
    </source>
</evidence>
<dbReference type="AlphaFoldDB" id="A0A510GFX7"/>
<evidence type="ECO:0000256" key="8">
    <source>
        <dbReference type="ARBA" id="ARBA00033408"/>
    </source>
</evidence>
<accession>A0A510GFX7</accession>
<proteinExistence type="inferred from homology"/>
<organism evidence="12 13">
    <name type="scientific">Rickettsia asiatica</name>
    <dbReference type="NCBI Taxonomy" id="238800"/>
    <lineage>
        <taxon>Bacteria</taxon>
        <taxon>Pseudomonadati</taxon>
        <taxon>Pseudomonadota</taxon>
        <taxon>Alphaproteobacteria</taxon>
        <taxon>Rickettsiales</taxon>
        <taxon>Rickettsiaceae</taxon>
        <taxon>Rickettsieae</taxon>
        <taxon>Rickettsia</taxon>
        <taxon>spotted fever group</taxon>
    </lineage>
</organism>
<dbReference type="KEGG" id="ras:RAS_02960"/>
<evidence type="ECO:0000256" key="9">
    <source>
        <dbReference type="PIRNR" id="PIRNR003128"/>
    </source>
</evidence>
<sequence length="560" mass="63390">MFCSFSVKNFILIDELEIEFNKGLCVITGETGAGKSILLDAILFCLGYKTSNNIIKRGKDYAVVNIIFSLNAEIKNFLIQNFIEPEELLLVKCLQKAEGRKNFFINNQVVTKALMQQLATYLFELHGQNNNISLLEANTQRDILDSYGNLLDFRAELSKCYQTWQDTRKDIAEITLKQNSIEQEIDYLSFTTEELTKLNIQIGEEEKLANIRKDLQNKDKDLQLIKDILEQINNPEINTSINRAEKLLARQGDNERFEAIVTSLEEAYNNLEEARQELSNLLDSFNYEEYNLEETEERLFLIKAISRKYNVPADELGVFLDKSLEQLGILKNKIANSNELKAQEVLLQKKYYELASDLSAKRLIAAKHLEESLHQELKQLKMAKAIFGIEITAKKEPTAGGNDDIVFKASTNPGTAAEAINKIASGGELSRFMLALKTSLFDKMVKPSIIFDEIDVGIGGEVADKVGERLKKLSSVTQVIVITHQPQVAGKADLHIKIEKTQLEKETKITVKALNLDERQEELARMISGKTITEASLKAAKELLHCHPVDKPRDDNKEKL</sequence>
<feature type="coiled-coil region" evidence="10">
    <location>
        <begin position="254"/>
        <end position="288"/>
    </location>
</feature>
<keyword evidence="7 9" id="KW-0234">DNA repair</keyword>
<evidence type="ECO:0000256" key="4">
    <source>
        <dbReference type="ARBA" id="ARBA00022741"/>
    </source>
</evidence>
<keyword evidence="4" id="KW-0547">Nucleotide-binding</keyword>
<dbReference type="RefSeq" id="WP_147141708.1">
    <property type="nucleotide sequence ID" value="NZ_AP019563.1"/>
</dbReference>
<keyword evidence="10" id="KW-0175">Coiled coil</keyword>
<gene>
    <name evidence="12" type="primary">recN</name>
    <name evidence="12" type="ORF">RAS_02960</name>
</gene>
<dbReference type="GO" id="GO:0043590">
    <property type="term" value="C:bacterial nucleoid"/>
    <property type="evidence" value="ECO:0007669"/>
    <property type="project" value="TreeGrafter"/>
</dbReference>